<feature type="transmembrane region" description="Helical" evidence="1">
    <location>
        <begin position="94"/>
        <end position="119"/>
    </location>
</feature>
<name>A0A9J7AWV6_9PROT</name>
<evidence type="ECO:0000313" key="3">
    <source>
        <dbReference type="EMBL" id="UUX51776.1"/>
    </source>
</evidence>
<dbReference type="Proteomes" id="UP001060336">
    <property type="component" value="Chromosome"/>
</dbReference>
<keyword evidence="1" id="KW-1003">Cell membrane</keyword>
<evidence type="ECO:0000256" key="2">
    <source>
        <dbReference type="NCBIfam" id="TIGR00210"/>
    </source>
</evidence>
<dbReference type="AlphaFoldDB" id="A0A9J7AWV6"/>
<gene>
    <name evidence="1 3" type="primary">gltS</name>
    <name evidence="3" type="ORF">NUH88_08755</name>
</gene>
<comment type="subcellular location">
    <subcellularLocation>
        <location evidence="1">Cell inner membrane</location>
        <topology evidence="1">Multi-pass membrane protein</topology>
    </subcellularLocation>
</comment>
<feature type="transmembrane region" description="Helical" evidence="1">
    <location>
        <begin position="160"/>
        <end position="184"/>
    </location>
</feature>
<keyword evidence="1" id="KW-0029">Amino-acid transport</keyword>
<keyword evidence="1" id="KW-0813">Transport</keyword>
<organism evidence="3 4">
    <name type="scientific">Nisaea acidiphila</name>
    <dbReference type="NCBI Taxonomy" id="1862145"/>
    <lineage>
        <taxon>Bacteria</taxon>
        <taxon>Pseudomonadati</taxon>
        <taxon>Pseudomonadota</taxon>
        <taxon>Alphaproteobacteria</taxon>
        <taxon>Rhodospirillales</taxon>
        <taxon>Thalassobaculaceae</taxon>
        <taxon>Nisaea</taxon>
    </lineage>
</organism>
<feature type="transmembrane region" description="Helical" evidence="1">
    <location>
        <begin position="6"/>
        <end position="27"/>
    </location>
</feature>
<evidence type="ECO:0000313" key="4">
    <source>
        <dbReference type="Proteomes" id="UP001060336"/>
    </source>
</evidence>
<reference evidence="3" key="1">
    <citation type="submission" date="2022-08" db="EMBL/GenBank/DDBJ databases">
        <title>Nisaea acidiphila sp. nov., isolated from a marine algal debris and emended description of the genus Nisaea Urios et al. 2008.</title>
        <authorList>
            <person name="Kwon K."/>
        </authorList>
    </citation>
    <scope>NUCLEOTIDE SEQUENCE</scope>
    <source>
        <strain evidence="3">MEBiC11861</strain>
    </source>
</reference>
<sequence>MLEIPAFPTVTIGIIVFFLGAMLTRRVGFLKSYNIPEPVSGGLVVAFVIWLLYLFAGIEVVFDLSARDEFLVIFFATVGLNARLSDLARGGRLLAILLGATFIFIVAQNAVGLLGAVLFDLPKPFSVLIGSASLIGGHGTAIAWGPTIGTATGVAGASEIGIAAATLGLVSAALIGGPIAHYLIGRHGISGGNDTTLTVGMPYPKEEEDETGEGQVNHITLMRVLLWAHIAVIVGYFANKGIAEAGLKLPLFVPCLLTGIVLANTVPLLFPSVQFPARTRSLAIVSDYALSIFLAMSLMSIQLWTLAGLGGPLVTVLVLQILAAAAFIVLIFFRVMGKDYTAAVLSAGFAGFTLGATPTAMANMSSVTKHFGPAPLAFIVLPLVSAFFVDLANAFVIGFFVGL</sequence>
<feature type="transmembrane region" description="Helical" evidence="1">
    <location>
        <begin position="313"/>
        <end position="333"/>
    </location>
</feature>
<keyword evidence="1" id="KW-0997">Cell inner membrane</keyword>
<dbReference type="HAMAP" id="MF_02062">
    <property type="entry name" value="GltS"/>
    <property type="match status" value="1"/>
</dbReference>
<proteinExistence type="inferred from homology"/>
<accession>A0A9J7AWV6</accession>
<feature type="transmembrane region" description="Helical" evidence="1">
    <location>
        <begin position="374"/>
        <end position="401"/>
    </location>
</feature>
<keyword evidence="1" id="KW-0769">Symport</keyword>
<keyword evidence="1" id="KW-0472">Membrane</keyword>
<dbReference type="GO" id="GO:0015813">
    <property type="term" value="P:L-glutamate transmembrane transport"/>
    <property type="evidence" value="ECO:0007669"/>
    <property type="project" value="UniProtKB-UniRule"/>
</dbReference>
<feature type="transmembrane region" description="Helical" evidence="1">
    <location>
        <begin position="340"/>
        <end position="362"/>
    </location>
</feature>
<dbReference type="NCBIfam" id="TIGR00210">
    <property type="entry name" value="gltS"/>
    <property type="match status" value="1"/>
</dbReference>
<keyword evidence="1" id="KW-0739">Sodium transport</keyword>
<dbReference type="Pfam" id="PF03616">
    <property type="entry name" value="Glt_symporter"/>
    <property type="match status" value="1"/>
</dbReference>
<keyword evidence="1" id="KW-1133">Transmembrane helix</keyword>
<dbReference type="GO" id="GO:0015501">
    <property type="term" value="F:glutamate:sodium symporter activity"/>
    <property type="evidence" value="ECO:0007669"/>
    <property type="project" value="UniProtKB-UniRule"/>
</dbReference>
<dbReference type="InterPro" id="IPR004445">
    <property type="entry name" value="GltS"/>
</dbReference>
<dbReference type="RefSeq" id="WP_257771459.1">
    <property type="nucleotide sequence ID" value="NZ_CP102480.1"/>
</dbReference>
<keyword evidence="4" id="KW-1185">Reference proteome</keyword>
<feature type="transmembrane region" description="Helical" evidence="1">
    <location>
        <begin position="282"/>
        <end position="307"/>
    </location>
</feature>
<comment type="function">
    <text evidence="1">Catalyzes the sodium-dependent transport of glutamate.</text>
</comment>
<dbReference type="KEGG" id="naci:NUH88_08755"/>
<keyword evidence="1" id="KW-0406">Ion transport</keyword>
<dbReference type="EMBL" id="CP102480">
    <property type="protein sequence ID" value="UUX51776.1"/>
    <property type="molecule type" value="Genomic_DNA"/>
</dbReference>
<feature type="transmembrane region" description="Helical" evidence="1">
    <location>
        <begin position="39"/>
        <end position="58"/>
    </location>
</feature>
<feature type="transmembrane region" description="Helical" evidence="1">
    <location>
        <begin position="251"/>
        <end position="270"/>
    </location>
</feature>
<keyword evidence="1" id="KW-0915">Sodium</keyword>
<dbReference type="GO" id="GO:0005886">
    <property type="term" value="C:plasma membrane"/>
    <property type="evidence" value="ECO:0007669"/>
    <property type="project" value="UniProtKB-SubCell"/>
</dbReference>
<dbReference type="PANTHER" id="PTHR36178:SF1">
    <property type="entry name" value="SODIUM_GLUTAMATE SYMPORTER"/>
    <property type="match status" value="1"/>
</dbReference>
<evidence type="ECO:0000256" key="1">
    <source>
        <dbReference type="HAMAP-Rule" id="MF_02062"/>
    </source>
</evidence>
<dbReference type="PANTHER" id="PTHR36178">
    <property type="entry name" value="SLR0625 PROTEIN"/>
    <property type="match status" value="1"/>
</dbReference>
<protein>
    <recommendedName>
        <fullName evidence="1 2">Sodium/glutamate symporter</fullName>
    </recommendedName>
</protein>
<keyword evidence="1" id="KW-0812">Transmembrane</keyword>
<feature type="transmembrane region" description="Helical" evidence="1">
    <location>
        <begin position="221"/>
        <end position="239"/>
    </location>
</feature>
<comment type="similarity">
    <text evidence="1">Belongs to the glutamate:Na(+) symporter (ESS) (TC 2.A.27) family.</text>
</comment>